<dbReference type="Pfam" id="PF13079">
    <property type="entry name" value="DUF3916"/>
    <property type="match status" value="1"/>
</dbReference>
<dbReference type="PATRIC" id="fig|157838.3.peg.5018"/>
<sequence length="178" mass="21381">MVRWKFDNGSKKKVRGLRRRYNTFVEDLTDLTKTMPNPDDYGLGYWHLHLPFSQEYIDSKKTPNKLRREIMQELIERVNHLINIKSKEQRDYCIYAIISLPNLFDSQIVVIPDKSWFDGFFERNSAEQKWIPLESERNLIKEWNLVLISDLKVRGFKEIISDDDFNYEGEIWFIGELT</sequence>
<dbReference type="AlphaFoldDB" id="A0A0Q3WRS7"/>
<evidence type="ECO:0000313" key="2">
    <source>
        <dbReference type="Proteomes" id="UP000051888"/>
    </source>
</evidence>
<dbReference type="STRING" id="157838.AN964_22870"/>
<keyword evidence="2" id="KW-1185">Reference proteome</keyword>
<proteinExistence type="predicted"/>
<dbReference type="Proteomes" id="UP000051888">
    <property type="component" value="Unassembled WGS sequence"/>
</dbReference>
<dbReference type="InterPro" id="IPR025075">
    <property type="entry name" value="DUF3916"/>
</dbReference>
<organism evidence="1 2">
    <name type="scientific">Heyndrickxia shackletonii</name>
    <dbReference type="NCBI Taxonomy" id="157838"/>
    <lineage>
        <taxon>Bacteria</taxon>
        <taxon>Bacillati</taxon>
        <taxon>Bacillota</taxon>
        <taxon>Bacilli</taxon>
        <taxon>Bacillales</taxon>
        <taxon>Bacillaceae</taxon>
        <taxon>Heyndrickxia</taxon>
    </lineage>
</organism>
<evidence type="ECO:0008006" key="3">
    <source>
        <dbReference type="Google" id="ProtNLM"/>
    </source>
</evidence>
<dbReference type="OrthoDB" id="2426896at2"/>
<accession>A0A0Q3WRS7</accession>
<protein>
    <recommendedName>
        <fullName evidence="3">DUF3916 domain-containing protein</fullName>
    </recommendedName>
</protein>
<gene>
    <name evidence="1" type="ORF">AN964_22870</name>
</gene>
<evidence type="ECO:0000313" key="1">
    <source>
        <dbReference type="EMBL" id="KQL50503.1"/>
    </source>
</evidence>
<comment type="caution">
    <text evidence="1">The sequence shown here is derived from an EMBL/GenBank/DDBJ whole genome shotgun (WGS) entry which is preliminary data.</text>
</comment>
<dbReference type="EMBL" id="LJJC01000015">
    <property type="protein sequence ID" value="KQL50503.1"/>
    <property type="molecule type" value="Genomic_DNA"/>
</dbReference>
<reference evidence="1 2" key="1">
    <citation type="submission" date="2015-09" db="EMBL/GenBank/DDBJ databases">
        <title>Genome sequencing project for genomic taxonomy and phylogenomics of Bacillus-like bacteria.</title>
        <authorList>
            <person name="Liu B."/>
            <person name="Wang J."/>
            <person name="Zhu Y."/>
            <person name="Liu G."/>
            <person name="Chen Q."/>
            <person name="Chen Z."/>
            <person name="Lan J."/>
            <person name="Che J."/>
            <person name="Ge C."/>
            <person name="Shi H."/>
            <person name="Pan Z."/>
            <person name="Liu X."/>
        </authorList>
    </citation>
    <scope>NUCLEOTIDE SEQUENCE [LARGE SCALE GENOMIC DNA]</scope>
    <source>
        <strain evidence="1 2">LMG 18435</strain>
    </source>
</reference>
<name>A0A0Q3WRS7_9BACI</name>